<evidence type="ECO:0000313" key="2">
    <source>
        <dbReference type="EMBL" id="WVX81984.1"/>
    </source>
</evidence>
<dbReference type="NCBIfam" id="NF041644">
    <property type="entry name" value="CBO0543_fam"/>
    <property type="match status" value="1"/>
</dbReference>
<keyword evidence="1" id="KW-0812">Transmembrane</keyword>
<evidence type="ECO:0000313" key="3">
    <source>
        <dbReference type="Proteomes" id="UP001357223"/>
    </source>
</evidence>
<dbReference type="InterPro" id="IPR048147">
    <property type="entry name" value="CBO0543-like"/>
</dbReference>
<feature type="transmembrane region" description="Helical" evidence="1">
    <location>
        <begin position="75"/>
        <end position="93"/>
    </location>
</feature>
<keyword evidence="1" id="KW-0472">Membrane</keyword>
<feature type="transmembrane region" description="Helical" evidence="1">
    <location>
        <begin position="45"/>
        <end position="66"/>
    </location>
</feature>
<dbReference type="EMBL" id="CP137640">
    <property type="protein sequence ID" value="WVX81984.1"/>
    <property type="molecule type" value="Genomic_DNA"/>
</dbReference>
<proteinExistence type="predicted"/>
<dbReference type="Proteomes" id="UP001357223">
    <property type="component" value="Chromosome"/>
</dbReference>
<accession>A0ABZ2CDY5</accession>
<protein>
    <submittedName>
        <fullName evidence="2">CBO0543 family protein</fullName>
    </submittedName>
</protein>
<keyword evidence="3" id="KW-1185">Reference proteome</keyword>
<name>A0ABZ2CDY5_9BACI</name>
<feature type="transmembrane region" description="Helical" evidence="1">
    <location>
        <begin position="12"/>
        <end position="30"/>
    </location>
</feature>
<keyword evidence="1" id="KW-1133">Transmembrane helix</keyword>
<gene>
    <name evidence="2" type="ORF">R4Z09_02895</name>
</gene>
<feature type="transmembrane region" description="Helical" evidence="1">
    <location>
        <begin position="105"/>
        <end position="123"/>
    </location>
</feature>
<reference evidence="2 3" key="1">
    <citation type="submission" date="2023-10" db="EMBL/GenBank/DDBJ databases">
        <title>Niallia locisalis sp.nov. isolated from a salt pond sample.</title>
        <authorList>
            <person name="Li X.-J."/>
            <person name="Dong L."/>
        </authorList>
    </citation>
    <scope>NUCLEOTIDE SEQUENCE [LARGE SCALE GENOMIC DNA]</scope>
    <source>
        <strain evidence="2 3">DSM 29761</strain>
    </source>
</reference>
<dbReference type="RefSeq" id="WP_338450892.1">
    <property type="nucleotide sequence ID" value="NZ_CP137640.1"/>
</dbReference>
<sequence>MKRRKTRHELFASILFALMMNFVTDLYLDIKYHLYWYFDKKEVDWAYLFVAMGQVGVLYIIVNYFPNNAATIRKLIYAMVWTGILVLLELYTVKIEVLHYGKWNPWYSAAVYFVSLQFLYFVLKYIQDSREVSEKTK</sequence>
<organism evidence="2 3">
    <name type="scientific">Niallia oryzisoli</name>
    <dbReference type="NCBI Taxonomy" id="1737571"/>
    <lineage>
        <taxon>Bacteria</taxon>
        <taxon>Bacillati</taxon>
        <taxon>Bacillota</taxon>
        <taxon>Bacilli</taxon>
        <taxon>Bacillales</taxon>
        <taxon>Bacillaceae</taxon>
        <taxon>Niallia</taxon>
    </lineage>
</organism>
<evidence type="ECO:0000256" key="1">
    <source>
        <dbReference type="SAM" id="Phobius"/>
    </source>
</evidence>